<gene>
    <name evidence="4" type="ORF">DMENIID0002_06750</name>
</gene>
<proteinExistence type="predicted"/>
<organism evidence="4">
    <name type="scientific">Candidatus Tisiphia endosymbiont of Sergentomyia squamirostris</name>
    <dbReference type="NCBI Taxonomy" id="3113639"/>
    <lineage>
        <taxon>Bacteria</taxon>
        <taxon>Pseudomonadati</taxon>
        <taxon>Pseudomonadota</taxon>
        <taxon>Alphaproteobacteria</taxon>
        <taxon>Rickettsiales</taxon>
        <taxon>Rickettsiaceae</taxon>
        <taxon>Rickettsieae</taxon>
        <taxon>Candidatus Tisiphia</taxon>
    </lineage>
</organism>
<reference evidence="4" key="1">
    <citation type="submission" date="2024-01" db="EMBL/GenBank/DDBJ databases">
        <title>Sequencing the genomes of a sandfly, Sergentomyia squamirostris, and its two endosymbionts.</title>
        <authorList>
            <person name="Itokawa K."/>
            <person name="Sanjoba C."/>
        </authorList>
    </citation>
    <scope>NUCLEOTIDE SEQUENCE</scope>
    <source>
        <strain evidence="4">RiSSQ</strain>
    </source>
</reference>
<dbReference type="PROSITE" id="PS50405">
    <property type="entry name" value="GST_CTER"/>
    <property type="match status" value="1"/>
</dbReference>
<dbReference type="Gene3D" id="3.40.30.10">
    <property type="entry name" value="Glutaredoxin"/>
    <property type="match status" value="1"/>
</dbReference>
<dbReference type="InterPro" id="IPR036249">
    <property type="entry name" value="Thioredoxin-like_sf"/>
</dbReference>
<dbReference type="CDD" id="cd00299">
    <property type="entry name" value="GST_C_family"/>
    <property type="match status" value="1"/>
</dbReference>
<dbReference type="PANTHER" id="PTHR43969">
    <property type="entry name" value="GLUTATHIONE S TRANSFERASE D10, ISOFORM A-RELATED"/>
    <property type="match status" value="1"/>
</dbReference>
<dbReference type="CDD" id="cd00570">
    <property type="entry name" value="GST_N_family"/>
    <property type="match status" value="1"/>
</dbReference>
<evidence type="ECO:0000259" key="2">
    <source>
        <dbReference type="PROSITE" id="PS50404"/>
    </source>
</evidence>
<feature type="domain" description="GST C-terminal" evidence="3">
    <location>
        <begin position="84"/>
        <end position="216"/>
    </location>
</feature>
<dbReference type="GO" id="GO:0006749">
    <property type="term" value="P:glutathione metabolic process"/>
    <property type="evidence" value="ECO:0007669"/>
    <property type="project" value="TreeGrafter"/>
</dbReference>
<feature type="domain" description="GST N-terminal" evidence="2">
    <location>
        <begin position="1"/>
        <end position="79"/>
    </location>
</feature>
<dbReference type="EMBL" id="AP029170">
    <property type="protein sequence ID" value="BFD46029.1"/>
    <property type="molecule type" value="Genomic_DNA"/>
</dbReference>
<name>A0AAT9G8A6_9RICK</name>
<accession>A0AAT9G8A6</accession>
<dbReference type="PANTHER" id="PTHR43969:SF9">
    <property type="entry name" value="GLUTATHIONE S TRANSFERASE D10, ISOFORM A-RELATED"/>
    <property type="match status" value="1"/>
</dbReference>
<evidence type="ECO:0000313" key="4">
    <source>
        <dbReference type="EMBL" id="BFD46029.1"/>
    </source>
</evidence>
<dbReference type="Gene3D" id="1.20.1050.10">
    <property type="match status" value="1"/>
</dbReference>
<dbReference type="SUPFAM" id="SSF52833">
    <property type="entry name" value="Thioredoxin-like"/>
    <property type="match status" value="1"/>
</dbReference>
<evidence type="ECO:0000256" key="1">
    <source>
        <dbReference type="ARBA" id="ARBA00011738"/>
    </source>
</evidence>
<protein>
    <submittedName>
        <fullName evidence="4">Glutathione S-transferase family protein</fullName>
    </submittedName>
</protein>
<dbReference type="InterPro" id="IPR010987">
    <property type="entry name" value="Glutathione-S-Trfase_C-like"/>
</dbReference>
<comment type="subunit">
    <text evidence="1">Homodimer.</text>
</comment>
<dbReference type="AlphaFoldDB" id="A0AAT9G8A6"/>
<dbReference type="PROSITE" id="PS50404">
    <property type="entry name" value="GST_NTER"/>
    <property type="match status" value="1"/>
</dbReference>
<sequence length="222" mass="26168">MKKLYHYPICPLSRQVRVYLKELDVQFTMVKEDYWLRDKEFLSLNQAGTTPVLQEASTLIIAGIYPITEYFHEKYPNFNFMDEEFDIRCEIRRLLSWFNEKFYREVTKIIIDEKIVRSSCQLGGPRTDFLRAAKTNLSHHLTYMSSLLELRSFIASNSLSCADIAAACHISVLDYFGEINWDKWLSIRHWYAIIKSRPSFRSLLHDQIPGFTPPPCYADLDF</sequence>
<dbReference type="Pfam" id="PF13417">
    <property type="entry name" value="GST_N_3"/>
    <property type="match status" value="1"/>
</dbReference>
<dbReference type="SUPFAM" id="SSF47616">
    <property type="entry name" value="GST C-terminal domain-like"/>
    <property type="match status" value="1"/>
</dbReference>
<evidence type="ECO:0000259" key="3">
    <source>
        <dbReference type="PROSITE" id="PS50405"/>
    </source>
</evidence>
<dbReference type="InterPro" id="IPR004045">
    <property type="entry name" value="Glutathione_S-Trfase_N"/>
</dbReference>
<dbReference type="GO" id="GO:0004364">
    <property type="term" value="F:glutathione transferase activity"/>
    <property type="evidence" value="ECO:0007669"/>
    <property type="project" value="TreeGrafter"/>
</dbReference>
<dbReference type="InterPro" id="IPR036282">
    <property type="entry name" value="Glutathione-S-Trfase_C_sf"/>
</dbReference>